<geneLocation type="mitochondrion" evidence="2"/>
<dbReference type="AlphaFoldDB" id="A0A0S2MQM1"/>
<keyword evidence="1" id="KW-0472">Membrane</keyword>
<keyword evidence="1" id="KW-1133">Transmembrane helix</keyword>
<protein>
    <submittedName>
        <fullName evidence="2">ATP synthase F0 subunit 8</fullName>
    </submittedName>
</protein>
<reference evidence="2" key="1">
    <citation type="submission" date="2012-06" db="EMBL/GenBank/DDBJ databases">
        <title>Mitogenomics of the Coleoptera under dense taxon sampling.</title>
        <authorList>
            <person name="Timmermans M.J.T.N."/>
            <person name="Lim J."/>
            <person name="Dodsworth S."/>
            <person name="Haran J."/>
            <person name="Ahrens D."/>
            <person name="Bocak L."/>
            <person name="London A."/>
            <person name="Culverwell L."/>
            <person name="Vogler A.P."/>
        </authorList>
    </citation>
    <scope>NUCLEOTIDE SEQUENCE</scope>
</reference>
<proteinExistence type="predicted"/>
<name>A0A0S2MQM1_9CUCU</name>
<evidence type="ECO:0000313" key="2">
    <source>
        <dbReference type="EMBL" id="ALO77022.1"/>
    </source>
</evidence>
<accession>A0A0S2MQM1</accession>
<evidence type="ECO:0000256" key="1">
    <source>
        <dbReference type="SAM" id="Phobius"/>
    </source>
</evidence>
<keyword evidence="2" id="KW-0496">Mitochondrion</keyword>
<organism evidence="2">
    <name type="scientific">Sphindus dubius</name>
    <dbReference type="NCBI Taxonomy" id="295944"/>
    <lineage>
        <taxon>Eukaryota</taxon>
        <taxon>Metazoa</taxon>
        <taxon>Ecdysozoa</taxon>
        <taxon>Arthropoda</taxon>
        <taxon>Hexapoda</taxon>
        <taxon>Insecta</taxon>
        <taxon>Pterygota</taxon>
        <taxon>Neoptera</taxon>
        <taxon>Endopterygota</taxon>
        <taxon>Coleoptera</taxon>
        <taxon>Polyphaga</taxon>
        <taxon>Cucujiformia</taxon>
        <taxon>Sphindidae</taxon>
        <taxon>Sphindus</taxon>
    </lineage>
</organism>
<sequence length="50" mass="6296">MPQMMPMNWLLLYISFITILLIFISIHYFNFFYSIKHVNKKKQLNITWKW</sequence>
<gene>
    <name evidence="2" type="primary">atp8</name>
</gene>
<feature type="transmembrane region" description="Helical" evidence="1">
    <location>
        <begin position="12"/>
        <end position="33"/>
    </location>
</feature>
<dbReference type="EMBL" id="JX412803">
    <property type="protein sequence ID" value="ALO77022.1"/>
    <property type="molecule type" value="Genomic_DNA"/>
</dbReference>
<keyword evidence="1" id="KW-0812">Transmembrane</keyword>